<organism evidence="2">
    <name type="scientific">marine sediment metagenome</name>
    <dbReference type="NCBI Taxonomy" id="412755"/>
    <lineage>
        <taxon>unclassified sequences</taxon>
        <taxon>metagenomes</taxon>
        <taxon>ecological metagenomes</taxon>
    </lineage>
</organism>
<dbReference type="PROSITE" id="PS51352">
    <property type="entry name" value="THIOREDOXIN_2"/>
    <property type="match status" value="1"/>
</dbReference>
<dbReference type="InterPro" id="IPR017937">
    <property type="entry name" value="Thioredoxin_CS"/>
</dbReference>
<dbReference type="GO" id="GO:0016209">
    <property type="term" value="F:antioxidant activity"/>
    <property type="evidence" value="ECO:0007669"/>
    <property type="project" value="InterPro"/>
</dbReference>
<feature type="non-terminal residue" evidence="2">
    <location>
        <position position="1"/>
    </location>
</feature>
<dbReference type="PROSITE" id="PS00194">
    <property type="entry name" value="THIOREDOXIN_1"/>
    <property type="match status" value="1"/>
</dbReference>
<dbReference type="InterPro" id="IPR013766">
    <property type="entry name" value="Thioredoxin_domain"/>
</dbReference>
<accession>A0A0F8ZYE3</accession>
<protein>
    <recommendedName>
        <fullName evidence="1">Thioredoxin domain-containing protein</fullName>
    </recommendedName>
</protein>
<dbReference type="PANTHER" id="PTHR42852">
    <property type="entry name" value="THIOL:DISULFIDE INTERCHANGE PROTEIN DSBE"/>
    <property type="match status" value="1"/>
</dbReference>
<dbReference type="CDD" id="cd02966">
    <property type="entry name" value="TlpA_like_family"/>
    <property type="match status" value="1"/>
</dbReference>
<reference evidence="2" key="1">
    <citation type="journal article" date="2015" name="Nature">
        <title>Complex archaea that bridge the gap between prokaryotes and eukaryotes.</title>
        <authorList>
            <person name="Spang A."/>
            <person name="Saw J.H."/>
            <person name="Jorgensen S.L."/>
            <person name="Zaremba-Niedzwiedzka K."/>
            <person name="Martijn J."/>
            <person name="Lind A.E."/>
            <person name="van Eijk R."/>
            <person name="Schleper C."/>
            <person name="Guy L."/>
            <person name="Ettema T.J."/>
        </authorList>
    </citation>
    <scope>NUCLEOTIDE SEQUENCE</scope>
</reference>
<gene>
    <name evidence="2" type="ORF">LCGC14_2637470</name>
</gene>
<comment type="caution">
    <text evidence="2">The sequence shown here is derived from an EMBL/GenBank/DDBJ whole genome shotgun (WGS) entry which is preliminary data.</text>
</comment>
<dbReference type="Pfam" id="PF00578">
    <property type="entry name" value="AhpC-TSA"/>
    <property type="match status" value="1"/>
</dbReference>
<dbReference type="AlphaFoldDB" id="A0A0F8ZYE3"/>
<dbReference type="InterPro" id="IPR050553">
    <property type="entry name" value="Thioredoxin_ResA/DsbE_sf"/>
</dbReference>
<dbReference type="Gene3D" id="3.40.30.10">
    <property type="entry name" value="Glutaredoxin"/>
    <property type="match status" value="1"/>
</dbReference>
<name>A0A0F8ZYE3_9ZZZZ</name>
<dbReference type="EMBL" id="LAZR01045393">
    <property type="protein sequence ID" value="KKK98967.1"/>
    <property type="molecule type" value="Genomic_DNA"/>
</dbReference>
<evidence type="ECO:0000313" key="2">
    <source>
        <dbReference type="EMBL" id="KKK98967.1"/>
    </source>
</evidence>
<feature type="domain" description="Thioredoxin" evidence="1">
    <location>
        <begin position="1"/>
        <end position="120"/>
    </location>
</feature>
<dbReference type="SUPFAM" id="SSF52833">
    <property type="entry name" value="Thioredoxin-like"/>
    <property type="match status" value="1"/>
</dbReference>
<evidence type="ECO:0000259" key="1">
    <source>
        <dbReference type="PROSITE" id="PS51352"/>
    </source>
</evidence>
<proteinExistence type="predicted"/>
<dbReference type="GO" id="GO:0016491">
    <property type="term" value="F:oxidoreductase activity"/>
    <property type="evidence" value="ECO:0007669"/>
    <property type="project" value="InterPro"/>
</dbReference>
<dbReference type="InterPro" id="IPR000866">
    <property type="entry name" value="AhpC/TSA"/>
</dbReference>
<sequence length="120" mass="13808">VSLKALRGKVVMLEFWATWCPPCRMSVPELKQLHENMKGEDFTILAIAVEDTLSKVKRFVEEREIEYTVLMDNKGIDKLYRVSSIPTTIVLDKEGNVVHNQRGFAPGMFVDLEKDIRKLL</sequence>
<dbReference type="InterPro" id="IPR036249">
    <property type="entry name" value="Thioredoxin-like_sf"/>
</dbReference>
<dbReference type="PANTHER" id="PTHR42852:SF13">
    <property type="entry name" value="PROTEIN DIPZ"/>
    <property type="match status" value="1"/>
</dbReference>